<feature type="compositionally biased region" description="Basic and acidic residues" evidence="1">
    <location>
        <begin position="27"/>
        <end position="41"/>
    </location>
</feature>
<sequence length="41" mass="4494">MLSFQKRFYNSLSFSALQVINSPADGHSGEDTKAGGKNDKF</sequence>
<dbReference type="Proteomes" id="UP000003586">
    <property type="component" value="Chromosome"/>
</dbReference>
<dbReference type="KEGG" id="nso:NIASO_08345"/>
<gene>
    <name evidence="2" type="ORF">NIASO_08345</name>
</gene>
<proteinExistence type="predicted"/>
<dbReference type="AlphaFoldDB" id="W0F370"/>
<organism evidence="2 3">
    <name type="scientific">Niabella soli DSM 19437</name>
    <dbReference type="NCBI Taxonomy" id="929713"/>
    <lineage>
        <taxon>Bacteria</taxon>
        <taxon>Pseudomonadati</taxon>
        <taxon>Bacteroidota</taxon>
        <taxon>Chitinophagia</taxon>
        <taxon>Chitinophagales</taxon>
        <taxon>Chitinophagaceae</taxon>
        <taxon>Niabella</taxon>
    </lineage>
</organism>
<name>W0F370_9BACT</name>
<dbReference type="EMBL" id="CP007035">
    <property type="protein sequence ID" value="AHF17477.1"/>
    <property type="molecule type" value="Genomic_DNA"/>
</dbReference>
<evidence type="ECO:0000313" key="3">
    <source>
        <dbReference type="Proteomes" id="UP000003586"/>
    </source>
</evidence>
<feature type="region of interest" description="Disordered" evidence="1">
    <location>
        <begin position="21"/>
        <end position="41"/>
    </location>
</feature>
<evidence type="ECO:0000313" key="2">
    <source>
        <dbReference type="EMBL" id="AHF17477.1"/>
    </source>
</evidence>
<protein>
    <submittedName>
        <fullName evidence="2">Uncharacterized protein</fullName>
    </submittedName>
</protein>
<reference evidence="2 3" key="1">
    <citation type="submission" date="2013-12" db="EMBL/GenBank/DDBJ databases">
        <authorList>
            <consortium name="DOE Joint Genome Institute"/>
            <person name="Eisen J."/>
            <person name="Huntemann M."/>
            <person name="Han J."/>
            <person name="Chen A."/>
            <person name="Kyrpides N."/>
            <person name="Mavromatis K."/>
            <person name="Markowitz V."/>
            <person name="Palaniappan K."/>
            <person name="Ivanova N."/>
            <person name="Schaumberg A."/>
            <person name="Pati A."/>
            <person name="Liolios K."/>
            <person name="Nordberg H.P."/>
            <person name="Cantor M.N."/>
            <person name="Hua S.X."/>
            <person name="Woyke T."/>
        </authorList>
    </citation>
    <scope>NUCLEOTIDE SEQUENCE [LARGE SCALE GENOMIC DNA]</scope>
    <source>
        <strain evidence="3">DSM 19437</strain>
    </source>
</reference>
<keyword evidence="3" id="KW-1185">Reference proteome</keyword>
<evidence type="ECO:0000256" key="1">
    <source>
        <dbReference type="SAM" id="MobiDB-lite"/>
    </source>
</evidence>
<dbReference type="HOGENOM" id="CLU_3273383_0_0_10"/>
<accession>W0F370</accession>